<feature type="transmembrane region" description="Helical" evidence="5">
    <location>
        <begin position="73"/>
        <end position="92"/>
    </location>
</feature>
<feature type="transmembrane region" description="Helical" evidence="5">
    <location>
        <begin position="266"/>
        <end position="284"/>
    </location>
</feature>
<organism evidence="7 8">
    <name type="scientific">Nitrospina gracilis (strain 3/211)</name>
    <dbReference type="NCBI Taxonomy" id="1266370"/>
    <lineage>
        <taxon>Bacteria</taxon>
        <taxon>Pseudomonadati</taxon>
        <taxon>Nitrospinota/Tectimicrobiota group</taxon>
        <taxon>Nitrospinota</taxon>
        <taxon>Nitrospinia</taxon>
        <taxon>Nitrospinales</taxon>
        <taxon>Nitrospinaceae</taxon>
        <taxon>Nitrospina</taxon>
    </lineage>
</organism>
<dbReference type="OrthoDB" id="9797524at2"/>
<dbReference type="InParanoid" id="M1YWM0"/>
<protein>
    <submittedName>
        <fullName evidence="7">Major facilitator superfamily MFS_1</fullName>
    </submittedName>
</protein>
<dbReference type="InterPro" id="IPR011701">
    <property type="entry name" value="MFS"/>
</dbReference>
<dbReference type="STRING" id="1266370.NITGR_220017"/>
<dbReference type="RefSeq" id="WP_005007173.1">
    <property type="nucleotide sequence ID" value="NZ_HG422173.1"/>
</dbReference>
<feature type="transmembrane region" description="Helical" evidence="5">
    <location>
        <begin position="41"/>
        <end position="61"/>
    </location>
</feature>
<feature type="transmembrane region" description="Helical" evidence="5">
    <location>
        <begin position="290"/>
        <end position="310"/>
    </location>
</feature>
<feature type="compositionally biased region" description="Polar residues" evidence="4">
    <location>
        <begin position="415"/>
        <end position="425"/>
    </location>
</feature>
<evidence type="ECO:0000313" key="8">
    <source>
        <dbReference type="Proteomes" id="UP000011704"/>
    </source>
</evidence>
<feature type="transmembrane region" description="Helical" evidence="5">
    <location>
        <begin position="232"/>
        <end position="254"/>
    </location>
</feature>
<keyword evidence="3 5" id="KW-0472">Membrane</keyword>
<evidence type="ECO:0000256" key="5">
    <source>
        <dbReference type="SAM" id="Phobius"/>
    </source>
</evidence>
<evidence type="ECO:0000256" key="1">
    <source>
        <dbReference type="ARBA" id="ARBA00022692"/>
    </source>
</evidence>
<feature type="transmembrane region" description="Helical" evidence="5">
    <location>
        <begin position="98"/>
        <end position="119"/>
    </location>
</feature>
<dbReference type="CDD" id="cd17477">
    <property type="entry name" value="MFS_YcaD_like"/>
    <property type="match status" value="1"/>
</dbReference>
<comment type="caution">
    <text evidence="7">The sequence shown here is derived from an EMBL/GenBank/DDBJ whole genome shotgun (WGS) entry which is preliminary data.</text>
</comment>
<dbReference type="EMBL" id="CAQJ01000025">
    <property type="protein sequence ID" value="CCQ90061.1"/>
    <property type="molecule type" value="Genomic_DNA"/>
</dbReference>
<evidence type="ECO:0000259" key="6">
    <source>
        <dbReference type="PROSITE" id="PS50850"/>
    </source>
</evidence>
<dbReference type="SUPFAM" id="SSF103473">
    <property type="entry name" value="MFS general substrate transporter"/>
    <property type="match status" value="1"/>
</dbReference>
<feature type="transmembrane region" description="Helical" evidence="5">
    <location>
        <begin position="131"/>
        <end position="152"/>
    </location>
</feature>
<feature type="region of interest" description="Disordered" evidence="4">
    <location>
        <begin position="385"/>
        <end position="460"/>
    </location>
</feature>
<keyword evidence="2 5" id="KW-1133">Transmembrane helix</keyword>
<evidence type="ECO:0000256" key="4">
    <source>
        <dbReference type="SAM" id="MobiDB-lite"/>
    </source>
</evidence>
<dbReference type="Proteomes" id="UP000011704">
    <property type="component" value="Unassembled WGS sequence"/>
</dbReference>
<name>M1YWM0_NITG3</name>
<dbReference type="GO" id="GO:0022857">
    <property type="term" value="F:transmembrane transporter activity"/>
    <property type="evidence" value="ECO:0007669"/>
    <property type="project" value="InterPro"/>
</dbReference>
<evidence type="ECO:0000256" key="2">
    <source>
        <dbReference type="ARBA" id="ARBA00022989"/>
    </source>
</evidence>
<dbReference type="PANTHER" id="PTHR23521:SF3">
    <property type="entry name" value="MFS TRANSPORTER"/>
    <property type="match status" value="1"/>
</dbReference>
<gene>
    <name evidence="7" type="ORF">NITGR_220017</name>
</gene>
<dbReference type="HOGENOM" id="CLU_035018_1_1_0"/>
<accession>M1YWM0</accession>
<dbReference type="InterPro" id="IPR036259">
    <property type="entry name" value="MFS_trans_sf"/>
</dbReference>
<dbReference type="Pfam" id="PF07690">
    <property type="entry name" value="MFS_1"/>
    <property type="match status" value="1"/>
</dbReference>
<feature type="transmembrane region" description="Helical" evidence="5">
    <location>
        <begin position="203"/>
        <end position="226"/>
    </location>
</feature>
<dbReference type="Gene3D" id="1.20.1250.20">
    <property type="entry name" value="MFS general substrate transporter like domains"/>
    <property type="match status" value="2"/>
</dbReference>
<dbReference type="PROSITE" id="PS50850">
    <property type="entry name" value="MFS"/>
    <property type="match status" value="1"/>
</dbReference>
<feature type="compositionally biased region" description="Low complexity" evidence="4">
    <location>
        <begin position="444"/>
        <end position="460"/>
    </location>
</feature>
<evidence type="ECO:0000256" key="3">
    <source>
        <dbReference type="ARBA" id="ARBA00023136"/>
    </source>
</evidence>
<dbReference type="InterPro" id="IPR020846">
    <property type="entry name" value="MFS_dom"/>
</dbReference>
<keyword evidence="8" id="KW-1185">Reference proteome</keyword>
<proteinExistence type="predicted"/>
<sequence length="460" mass="48726">MLPTLTSLRTLLFGLFLIMLGSGLQGTLLSLRASFEGFSPFLTGFIMSGYYIGYLVGSLWVIRITHEVGHIRVFAAMAAIASGTILLHMVFVHPVAWLVFRLVTGFCFVGIFITVESWVNHFTRNEMRGKILSLYMVIQFLGSGLGQMLLNVDDPHGFMLFILVSVVISMASVPILLSTATVAPQITNPPKPKLASLFSLARLGLVGSLAVGVSSGAFWGVGAVYASKLGLSVSNIALFMAVVILGGMLFQWPLGWLADRMTRQRVIAAVAFSAAFVSLALLVFENKGMNILLFLAMLFGGFSLPLYSILSAYTNDHVPPEEMVQASSGLMLVFGLGAILGPIAGGIMLDVLGSPGFFTMQTMVFAVLGSYAFRLEVVAPEPEVEESVPTVPVPSRPSPLSAVSVAETMQEAIDSESSSDNGQEGQETEMGAGSGAGAFESDGDNGSADSSSTGSSTKNV</sequence>
<reference evidence="7 8" key="1">
    <citation type="journal article" date="2013" name="Front. Microbiol.">
        <title>The genome of Nitrospina gracilis illuminates the metabolism and evolution of the major marine nitrite oxidizer.</title>
        <authorList>
            <person name="Luecker S."/>
            <person name="Nowka B."/>
            <person name="Rattei T."/>
            <person name="Spieck E."/>
            <person name="and Daims H."/>
        </authorList>
    </citation>
    <scope>NUCLEOTIDE SEQUENCE [LARGE SCALE GENOMIC DNA]</scope>
    <source>
        <strain evidence="7 8">3/211</strain>
    </source>
</reference>
<feature type="transmembrane region" description="Helical" evidence="5">
    <location>
        <begin position="158"/>
        <end position="182"/>
    </location>
</feature>
<feature type="transmembrane region" description="Helical" evidence="5">
    <location>
        <begin position="330"/>
        <end position="349"/>
    </location>
</feature>
<dbReference type="AlphaFoldDB" id="M1YWM0"/>
<evidence type="ECO:0000313" key="7">
    <source>
        <dbReference type="EMBL" id="CCQ90061.1"/>
    </source>
</evidence>
<dbReference type="PANTHER" id="PTHR23521">
    <property type="entry name" value="TRANSPORTER MFS SUPERFAMILY"/>
    <property type="match status" value="1"/>
</dbReference>
<dbReference type="InterPro" id="IPR047200">
    <property type="entry name" value="MFS_YcaD-like"/>
</dbReference>
<dbReference type="GO" id="GO:0005886">
    <property type="term" value="C:plasma membrane"/>
    <property type="evidence" value="ECO:0007669"/>
    <property type="project" value="TreeGrafter"/>
</dbReference>
<dbReference type="FunCoup" id="M1YWM0">
    <property type="interactions" value="20"/>
</dbReference>
<keyword evidence="1 5" id="KW-0812">Transmembrane</keyword>
<feature type="domain" description="Major facilitator superfamily (MFS) profile" evidence="6">
    <location>
        <begin position="7"/>
        <end position="378"/>
    </location>
</feature>